<dbReference type="Pfam" id="PF01797">
    <property type="entry name" value="Y1_Tnp"/>
    <property type="match status" value="1"/>
</dbReference>
<dbReference type="AlphaFoldDB" id="A0A6B3L2V3"/>
<dbReference type="InterPro" id="IPR052715">
    <property type="entry name" value="RAYT_transposase"/>
</dbReference>
<dbReference type="SUPFAM" id="SSF143422">
    <property type="entry name" value="Transposase IS200-like"/>
    <property type="match status" value="1"/>
</dbReference>
<dbReference type="PANTHER" id="PTHR36966">
    <property type="entry name" value="REP-ASSOCIATED TYROSINE TRANSPOSASE"/>
    <property type="match status" value="1"/>
</dbReference>
<gene>
    <name evidence="2" type="ORF">G3M56_010290</name>
</gene>
<dbReference type="EMBL" id="CP066776">
    <property type="protein sequence ID" value="QQL44279.1"/>
    <property type="molecule type" value="Genomic_DNA"/>
</dbReference>
<dbReference type="SMART" id="SM01321">
    <property type="entry name" value="Y1_Tnp"/>
    <property type="match status" value="1"/>
</dbReference>
<dbReference type="GO" id="GO:0006313">
    <property type="term" value="P:DNA transposition"/>
    <property type="evidence" value="ECO:0007669"/>
    <property type="project" value="InterPro"/>
</dbReference>
<feature type="domain" description="Transposase IS200-like" evidence="1">
    <location>
        <begin position="67"/>
        <end position="174"/>
    </location>
</feature>
<dbReference type="PANTHER" id="PTHR36966:SF1">
    <property type="entry name" value="REP-ASSOCIATED TYROSINE TRANSPOSASE"/>
    <property type="match status" value="1"/>
</dbReference>
<name>A0A6B3L2V3_9BACT</name>
<keyword evidence="3" id="KW-1185">Reference proteome</keyword>
<accession>A0A6B3L2V3</accession>
<sequence>MNEHGPNWHSRGYLPHFDSNNHVQSITFRLADSLPTAALEALKTELTKAPETEREKTRRRLIEKWLDSGQGCCALAHPGMAKIMQDTLLHYDKQRYHMIAWCVMPNHVHVMIGPTAPISQIVQSWKGYTGYWAKQHAEDIGLKSAGRFWMRDYWDRYIRNEHHFHQTMRYIHRNPVKAGLCSDPKDWQWSSACRYR</sequence>
<proteinExistence type="predicted"/>
<dbReference type="NCBIfam" id="NF047646">
    <property type="entry name" value="REP_Tyr_transpos"/>
    <property type="match status" value="1"/>
</dbReference>
<evidence type="ECO:0000313" key="2">
    <source>
        <dbReference type="EMBL" id="QQL44279.1"/>
    </source>
</evidence>
<dbReference type="Gene3D" id="3.30.70.1290">
    <property type="entry name" value="Transposase IS200-like"/>
    <property type="match status" value="1"/>
</dbReference>
<dbReference type="Proteomes" id="UP000475117">
    <property type="component" value="Chromosome"/>
</dbReference>
<dbReference type="KEGG" id="soa:G3M56_010290"/>
<dbReference type="GO" id="GO:0004803">
    <property type="term" value="F:transposase activity"/>
    <property type="evidence" value="ECO:0007669"/>
    <property type="project" value="InterPro"/>
</dbReference>
<protein>
    <submittedName>
        <fullName evidence="2">Transposase</fullName>
    </submittedName>
</protein>
<evidence type="ECO:0000259" key="1">
    <source>
        <dbReference type="SMART" id="SM01321"/>
    </source>
</evidence>
<reference evidence="2 3" key="1">
    <citation type="submission" date="2020-12" db="EMBL/GenBank/DDBJ databases">
        <title>Sulforoseuscoccus oceanibium gen. nov., sp. nov., a representative of the phylum Verrucomicrobia with special cytoplasmic membrane, and proposal of Sulforoseuscoccusaceae fam. nov.</title>
        <authorList>
            <person name="Xi F."/>
        </authorList>
    </citation>
    <scope>NUCLEOTIDE SEQUENCE [LARGE SCALE GENOMIC DNA]</scope>
    <source>
        <strain evidence="2 3">T37</strain>
    </source>
</reference>
<dbReference type="GO" id="GO:0043565">
    <property type="term" value="F:sequence-specific DNA binding"/>
    <property type="evidence" value="ECO:0007669"/>
    <property type="project" value="TreeGrafter"/>
</dbReference>
<evidence type="ECO:0000313" key="3">
    <source>
        <dbReference type="Proteomes" id="UP000475117"/>
    </source>
</evidence>
<dbReference type="InterPro" id="IPR002686">
    <property type="entry name" value="Transposase_17"/>
</dbReference>
<dbReference type="InterPro" id="IPR036515">
    <property type="entry name" value="Transposase_17_sf"/>
</dbReference>
<organism evidence="2 3">
    <name type="scientific">Sulfuriroseicoccus oceanibius</name>
    <dbReference type="NCBI Taxonomy" id="2707525"/>
    <lineage>
        <taxon>Bacteria</taxon>
        <taxon>Pseudomonadati</taxon>
        <taxon>Verrucomicrobiota</taxon>
        <taxon>Verrucomicrobiia</taxon>
        <taxon>Verrucomicrobiales</taxon>
        <taxon>Verrucomicrobiaceae</taxon>
        <taxon>Sulfuriroseicoccus</taxon>
    </lineage>
</organism>
<dbReference type="RefSeq" id="WP_164362276.1">
    <property type="nucleotide sequence ID" value="NZ_CP066776.1"/>
</dbReference>